<dbReference type="STRING" id="3775.A0A1Q3AZ41"/>
<dbReference type="GO" id="GO:0004190">
    <property type="term" value="F:aspartic-type endopeptidase activity"/>
    <property type="evidence" value="ECO:0007669"/>
    <property type="project" value="InterPro"/>
</dbReference>
<comment type="subcellular location">
    <subcellularLocation>
        <location evidence="1">Secreted</location>
        <location evidence="1">Extracellular space</location>
    </subcellularLocation>
</comment>
<dbReference type="FunFam" id="2.40.70.10:FF:000041">
    <property type="entry name" value="Basic 7S globulin"/>
    <property type="match status" value="1"/>
</dbReference>
<comment type="similarity">
    <text evidence="2">Belongs to the peptidase A1 family.</text>
</comment>
<dbReference type="InterPro" id="IPR001461">
    <property type="entry name" value="Aspartic_peptidase_A1"/>
</dbReference>
<keyword evidence="7" id="KW-1185">Reference proteome</keyword>
<dbReference type="GO" id="GO:0005576">
    <property type="term" value="C:extracellular region"/>
    <property type="evidence" value="ECO:0007669"/>
    <property type="project" value="UniProtKB-SubCell"/>
</dbReference>
<keyword evidence="3" id="KW-0964">Secreted</keyword>
<feature type="domain" description="Peptidase A1" evidence="5">
    <location>
        <begin position="1"/>
        <end position="187"/>
    </location>
</feature>
<evidence type="ECO:0000256" key="4">
    <source>
        <dbReference type="ARBA" id="ARBA00022729"/>
    </source>
</evidence>
<organism evidence="6 7">
    <name type="scientific">Cephalotus follicularis</name>
    <name type="common">Albany pitcher plant</name>
    <dbReference type="NCBI Taxonomy" id="3775"/>
    <lineage>
        <taxon>Eukaryota</taxon>
        <taxon>Viridiplantae</taxon>
        <taxon>Streptophyta</taxon>
        <taxon>Embryophyta</taxon>
        <taxon>Tracheophyta</taxon>
        <taxon>Spermatophyta</taxon>
        <taxon>Magnoliopsida</taxon>
        <taxon>eudicotyledons</taxon>
        <taxon>Gunneridae</taxon>
        <taxon>Pentapetalae</taxon>
        <taxon>rosids</taxon>
        <taxon>fabids</taxon>
        <taxon>Oxalidales</taxon>
        <taxon>Cephalotaceae</taxon>
        <taxon>Cephalotus</taxon>
    </lineage>
</organism>
<dbReference type="PANTHER" id="PTHR47965:SF68">
    <property type="entry name" value="BASIC 7S GLOBULIN-LIKE"/>
    <property type="match status" value="1"/>
</dbReference>
<dbReference type="GO" id="GO:0006508">
    <property type="term" value="P:proteolysis"/>
    <property type="evidence" value="ECO:0007669"/>
    <property type="project" value="InterPro"/>
</dbReference>
<dbReference type="InterPro" id="IPR032799">
    <property type="entry name" value="TAXi_C"/>
</dbReference>
<comment type="caution">
    <text evidence="6">The sequence shown here is derived from an EMBL/GenBank/DDBJ whole genome shotgun (WGS) entry which is preliminary data.</text>
</comment>
<dbReference type="Proteomes" id="UP000187406">
    <property type="component" value="Unassembled WGS sequence"/>
</dbReference>
<dbReference type="SUPFAM" id="SSF50630">
    <property type="entry name" value="Acid proteases"/>
    <property type="match status" value="1"/>
</dbReference>
<proteinExistence type="inferred from homology"/>
<protein>
    <recommendedName>
        <fullName evidence="5">Peptidase A1 domain-containing protein</fullName>
    </recommendedName>
</protein>
<dbReference type="InterPro" id="IPR021109">
    <property type="entry name" value="Peptidase_aspartic_dom_sf"/>
</dbReference>
<keyword evidence="4" id="KW-0732">Signal</keyword>
<evidence type="ECO:0000313" key="6">
    <source>
        <dbReference type="EMBL" id="GAV60915.1"/>
    </source>
</evidence>
<evidence type="ECO:0000256" key="3">
    <source>
        <dbReference type="ARBA" id="ARBA00022525"/>
    </source>
</evidence>
<dbReference type="Gene3D" id="2.40.70.10">
    <property type="entry name" value="Acid Proteases"/>
    <property type="match status" value="1"/>
</dbReference>
<reference evidence="7" key="1">
    <citation type="submission" date="2016-04" db="EMBL/GenBank/DDBJ databases">
        <title>Cephalotus genome sequencing.</title>
        <authorList>
            <person name="Fukushima K."/>
            <person name="Hasebe M."/>
            <person name="Fang X."/>
        </authorList>
    </citation>
    <scope>NUCLEOTIDE SEQUENCE [LARGE SCALE GENOMIC DNA]</scope>
    <source>
        <strain evidence="7">cv. St1</strain>
    </source>
</reference>
<name>A0A1Q3AZ41_CEPFO</name>
<evidence type="ECO:0000256" key="1">
    <source>
        <dbReference type="ARBA" id="ARBA00004239"/>
    </source>
</evidence>
<accession>A0A1Q3AZ41</accession>
<dbReference type="AlphaFoldDB" id="A0A1Q3AZ41"/>
<dbReference type="EMBL" id="BDDD01000177">
    <property type="protein sequence ID" value="GAV60915.1"/>
    <property type="molecule type" value="Genomic_DNA"/>
</dbReference>
<dbReference type="InParanoid" id="A0A1Q3AZ41"/>
<evidence type="ECO:0000256" key="2">
    <source>
        <dbReference type="ARBA" id="ARBA00007447"/>
    </source>
</evidence>
<evidence type="ECO:0000313" key="7">
    <source>
        <dbReference type="Proteomes" id="UP000187406"/>
    </source>
</evidence>
<dbReference type="PANTHER" id="PTHR47965">
    <property type="entry name" value="ASPARTYL PROTEASE-RELATED"/>
    <property type="match status" value="1"/>
</dbReference>
<dbReference type="Pfam" id="PF14541">
    <property type="entry name" value="TAXi_C"/>
    <property type="match status" value="1"/>
</dbReference>
<dbReference type="OrthoDB" id="1882431at2759"/>
<gene>
    <name evidence="6" type="ORF">CFOL_v3_04443</name>
</gene>
<dbReference type="InterPro" id="IPR033121">
    <property type="entry name" value="PEPTIDASE_A1"/>
</dbReference>
<evidence type="ECO:0000259" key="5">
    <source>
        <dbReference type="PROSITE" id="PS51767"/>
    </source>
</evidence>
<sequence>MFIGGGPYYLAPYGDISTLLVETPLIKNPVSTAPVYMEGEPSHEYFIGVRSIKVDGTVVHFNTSLLSINKGGVGGTKISTITPYTVMHTSIYKALINNFAKNACGSSKTIASARTGPVVPTIDLMLQGKSSRRNYGTNSMVKMKEDVMCLAIIDGGAEPRTSIVMDGLQLEENLFEFDLASSKLGFSSSLLLKNTSCSQQRLV</sequence>
<dbReference type="PROSITE" id="PS51767">
    <property type="entry name" value="PEPTIDASE_A1"/>
    <property type="match status" value="1"/>
</dbReference>